<evidence type="ECO:0000256" key="2">
    <source>
        <dbReference type="SAM" id="Phobius"/>
    </source>
</evidence>
<evidence type="ECO:0000313" key="3">
    <source>
        <dbReference type="EMBL" id="CAD8585671.1"/>
    </source>
</evidence>
<keyword evidence="2" id="KW-0812">Transmembrane</keyword>
<feature type="transmembrane region" description="Helical" evidence="2">
    <location>
        <begin position="287"/>
        <end position="307"/>
    </location>
</feature>
<evidence type="ECO:0000256" key="1">
    <source>
        <dbReference type="SAM" id="MobiDB-lite"/>
    </source>
</evidence>
<dbReference type="Gene3D" id="2.60.120.620">
    <property type="entry name" value="q2cbj1_9rhob like domain"/>
    <property type="match status" value="1"/>
</dbReference>
<proteinExistence type="predicted"/>
<organism evidence="3">
    <name type="scientific">Ostreococcus mediterraneus</name>
    <dbReference type="NCBI Taxonomy" id="1486918"/>
    <lineage>
        <taxon>Eukaryota</taxon>
        <taxon>Viridiplantae</taxon>
        <taxon>Chlorophyta</taxon>
        <taxon>Mamiellophyceae</taxon>
        <taxon>Mamiellales</taxon>
        <taxon>Bathycoccaceae</taxon>
        <taxon>Ostreococcus</taxon>
    </lineage>
</organism>
<keyword evidence="2" id="KW-0472">Membrane</keyword>
<accession>A0A6U0EX47</accession>
<dbReference type="EMBL" id="HBEW01006589">
    <property type="protein sequence ID" value="CAD8585671.1"/>
    <property type="molecule type" value="Transcribed_RNA"/>
</dbReference>
<gene>
    <name evidence="3" type="ORF">OMED0929_LOCUS5565</name>
</gene>
<name>A0A6U0EX47_9CHLO</name>
<protein>
    <recommendedName>
        <fullName evidence="4">Fe2OG dioxygenase domain-containing protein</fullName>
    </recommendedName>
</protein>
<sequence>MRRDASASALARHARTSRAREHRERTRMTRISLDGSASKCVVTFLFTIVAFAGGAHGRPLTTTAAKFADTQGDATKCACVSDARIRFRRSRCAPKVDEQFARDDDVAAVLASAKAGRWRVQNEAYPTVDVDFHDLNVHARDIVHQKWWPTIRTAMKTRCQYDSEDFITPYRVVVSKYAGDTDTRFRSIDTHEDFGEMTFSILLNDPGEFEGGGTIFYGEAWNPKNDTIFALPARGLTIAPKRPGTLIFHGGQVTHASIPVNSGIRYLLIGFSTVNKECCASLERAQAATFIGLCFAALFALIFCFNFDTPPSPHRSLRVKAS</sequence>
<evidence type="ECO:0008006" key="4">
    <source>
        <dbReference type="Google" id="ProtNLM"/>
    </source>
</evidence>
<feature type="region of interest" description="Disordered" evidence="1">
    <location>
        <begin position="1"/>
        <end position="26"/>
    </location>
</feature>
<dbReference type="AlphaFoldDB" id="A0A6U0EX47"/>
<reference evidence="3" key="1">
    <citation type="submission" date="2021-01" db="EMBL/GenBank/DDBJ databases">
        <authorList>
            <person name="Corre E."/>
            <person name="Pelletier E."/>
            <person name="Niang G."/>
            <person name="Scheremetjew M."/>
            <person name="Finn R."/>
            <person name="Kale V."/>
            <person name="Holt S."/>
            <person name="Cochrane G."/>
            <person name="Meng A."/>
            <person name="Brown T."/>
            <person name="Cohen L."/>
        </authorList>
    </citation>
    <scope>NUCLEOTIDE SEQUENCE</scope>
    <source>
        <strain evidence="3">Clade-D-RCC2572</strain>
    </source>
</reference>
<keyword evidence="2" id="KW-1133">Transmembrane helix</keyword>